<reference evidence="1" key="1">
    <citation type="journal article" date="2013" name="BMC Genomics">
        <title>Unscrambling butterfly oogenesis.</title>
        <authorList>
            <person name="Carter J.M."/>
            <person name="Baker S.C."/>
            <person name="Pink R."/>
            <person name="Carter D.R."/>
            <person name="Collins A."/>
            <person name="Tomlin J."/>
            <person name="Gibbs M."/>
            <person name="Breuker C.J."/>
        </authorList>
    </citation>
    <scope>NUCLEOTIDE SEQUENCE</scope>
    <source>
        <tissue evidence="1">Ovary</tissue>
    </source>
</reference>
<feature type="non-terminal residue" evidence="1">
    <location>
        <position position="79"/>
    </location>
</feature>
<dbReference type="AlphaFoldDB" id="S4PZK2"/>
<evidence type="ECO:0000313" key="1">
    <source>
        <dbReference type="EMBL" id="JAA91167.1"/>
    </source>
</evidence>
<protein>
    <submittedName>
        <fullName evidence="1">Uncharacterized protein</fullName>
    </submittedName>
</protein>
<organism evidence="1">
    <name type="scientific">Pararge aegeria</name>
    <name type="common">speckled wood butterfly</name>
    <dbReference type="NCBI Taxonomy" id="116150"/>
    <lineage>
        <taxon>Eukaryota</taxon>
        <taxon>Metazoa</taxon>
        <taxon>Ecdysozoa</taxon>
        <taxon>Arthropoda</taxon>
        <taxon>Hexapoda</taxon>
        <taxon>Insecta</taxon>
        <taxon>Pterygota</taxon>
        <taxon>Neoptera</taxon>
        <taxon>Endopterygota</taxon>
        <taxon>Lepidoptera</taxon>
        <taxon>Glossata</taxon>
        <taxon>Ditrysia</taxon>
        <taxon>Papilionoidea</taxon>
        <taxon>Nymphalidae</taxon>
        <taxon>Satyrinae</taxon>
        <taxon>Satyrini</taxon>
        <taxon>Parargina</taxon>
        <taxon>Pararge</taxon>
    </lineage>
</organism>
<dbReference type="EMBL" id="GAIX01001393">
    <property type="protein sequence ID" value="JAA91167.1"/>
    <property type="molecule type" value="Transcribed_RNA"/>
</dbReference>
<accession>S4PZK2</accession>
<proteinExistence type="predicted"/>
<name>S4PZK2_9NEOP</name>
<sequence>MIVLIFGQPVGNKNSGKKSLLRNFFLRDNIISRFSSIKYRYQCASLSLAAHTDRLPFWRIQRLGVFGEILLKIKYNNNN</sequence>
<reference evidence="1" key="2">
    <citation type="submission" date="2013-05" db="EMBL/GenBank/DDBJ databases">
        <authorList>
            <person name="Carter J.-M."/>
            <person name="Baker S.C."/>
            <person name="Pink R."/>
            <person name="Carter D.R.F."/>
            <person name="Collins A."/>
            <person name="Tomlin J."/>
            <person name="Gibbs M."/>
            <person name="Breuker C.J."/>
        </authorList>
    </citation>
    <scope>NUCLEOTIDE SEQUENCE</scope>
    <source>
        <tissue evidence="1">Ovary</tissue>
    </source>
</reference>